<dbReference type="PANTHER" id="PTHR12399:SF0">
    <property type="entry name" value="EUKARYOTIC TRANSLATION INITIATION FACTOR 3 SUBUNIT D"/>
    <property type="match status" value="1"/>
</dbReference>
<evidence type="ECO:0000256" key="4">
    <source>
        <dbReference type="ARBA" id="ARBA00022917"/>
    </source>
</evidence>
<feature type="region of interest" description="Disordered" evidence="5">
    <location>
        <begin position="98"/>
        <end position="174"/>
    </location>
</feature>
<evidence type="ECO:0000256" key="1">
    <source>
        <dbReference type="ARBA" id="ARBA00022490"/>
    </source>
</evidence>
<sequence length="560" mass="62301">MGKLSFDFSELPGTADPWGPSDKVPVTFQFNDVPYAPFSKTDKLGKVADWQQAKEEDLPRRYQERRRDQYHAYGASAAKLFGAEANEEDFSIVDTNTQPESKQTVLRGGRRGQMRGGRADNGGRGGRARGGGAAGNVWRDNGRNERYDGRSGNGRGGNNWNNRGNSRWGGRGRYNNSRYASRYYNREEQNKDRSPSVKVESDWPLVSEIELNKLTKLNLIVKKAAETISTYGTLNVYNKKFELFRPEPMKQSKRSTPHHPATKDPVLQKLASQEEGGVFATDSVLAQLMCAVRSAYSWDIIVTKRNGSIYFDRRPGTDRIEVDENSQTPPTDEKKDSIDSATNLSEEATAVNRSFIASSITTATHELEHSETPFEPNSKASFNTGYKYVKYSLPTGDDEHPLNVFVRSQADAYQAGDKLVSVNALTQYNPSASDDWKTKLVTGSRGVIFASELKKNNNRIARWTAQAMLGDLDALKIGFVSRKIPTNNTKHVVVGALTFAPAVLSAQIRLSMGNGWGIIKSLIDIIDHEGGDGDYKFLIFRAPGIPKLSIYRLPLDAFED</sequence>
<evidence type="ECO:0000256" key="2">
    <source>
        <dbReference type="ARBA" id="ARBA00022540"/>
    </source>
</evidence>
<feature type="compositionally biased region" description="Gly residues" evidence="5">
    <location>
        <begin position="119"/>
        <end position="134"/>
    </location>
</feature>
<dbReference type="PANTHER" id="PTHR12399">
    <property type="entry name" value="EUKARYOTIC TRANSLATION INITIATION FACTOR 3 SUBUNIT 7"/>
    <property type="match status" value="1"/>
</dbReference>
<evidence type="ECO:0000313" key="7">
    <source>
        <dbReference type="Proteomes" id="UP000478008"/>
    </source>
</evidence>
<dbReference type="GO" id="GO:0003723">
    <property type="term" value="F:RNA binding"/>
    <property type="evidence" value="ECO:0007669"/>
    <property type="project" value="UniProtKB-KW"/>
</dbReference>
<accession>A0A7D9H2V6</accession>
<organism evidence="6 7">
    <name type="scientific">Dekkera bruxellensis</name>
    <name type="common">Brettanomyces custersii</name>
    <dbReference type="NCBI Taxonomy" id="5007"/>
    <lineage>
        <taxon>Eukaryota</taxon>
        <taxon>Fungi</taxon>
        <taxon>Dikarya</taxon>
        <taxon>Ascomycota</taxon>
        <taxon>Saccharomycotina</taxon>
        <taxon>Pichiomycetes</taxon>
        <taxon>Pichiales</taxon>
        <taxon>Pichiaceae</taxon>
        <taxon>Brettanomyces</taxon>
    </lineage>
</organism>
<dbReference type="Proteomes" id="UP000478008">
    <property type="component" value="Unassembled WGS sequence"/>
</dbReference>
<evidence type="ECO:0000256" key="5">
    <source>
        <dbReference type="SAM" id="MobiDB-lite"/>
    </source>
</evidence>
<dbReference type="GO" id="GO:0003743">
    <property type="term" value="F:translation initiation factor activity"/>
    <property type="evidence" value="ECO:0007669"/>
    <property type="project" value="UniProtKB-KW"/>
</dbReference>
<feature type="region of interest" description="Disordered" evidence="5">
    <location>
        <begin position="1"/>
        <end position="22"/>
    </location>
</feature>
<feature type="compositionally biased region" description="Basic and acidic residues" evidence="5">
    <location>
        <begin position="140"/>
        <end position="149"/>
    </location>
</feature>
<dbReference type="Pfam" id="PF05091">
    <property type="entry name" value="eIF-3_zeta"/>
    <property type="match status" value="1"/>
</dbReference>
<keyword evidence="3" id="KW-0694">RNA-binding</keyword>
<keyword evidence="7" id="KW-1185">Reference proteome</keyword>
<dbReference type="GO" id="GO:0005852">
    <property type="term" value="C:eukaryotic translation initiation factor 3 complex"/>
    <property type="evidence" value="ECO:0007669"/>
    <property type="project" value="InterPro"/>
</dbReference>
<dbReference type="AlphaFoldDB" id="A0A7D9H2V6"/>
<feature type="region of interest" description="Disordered" evidence="5">
    <location>
        <begin position="320"/>
        <end position="339"/>
    </location>
</feature>
<evidence type="ECO:0000256" key="3">
    <source>
        <dbReference type="ARBA" id="ARBA00022884"/>
    </source>
</evidence>
<proteinExistence type="predicted"/>
<gene>
    <name evidence="6" type="primary">moe1</name>
    <name evidence="6" type="ORF">DEBR0S4_08658G</name>
</gene>
<keyword evidence="4" id="KW-0648">Protein biosynthesis</keyword>
<dbReference type="InterPro" id="IPR007783">
    <property type="entry name" value="eIF3d"/>
</dbReference>
<name>A0A7D9H2V6_DEKBR</name>
<dbReference type="EMBL" id="CABFWN010000004">
    <property type="protein sequence ID" value="VUG19027.1"/>
    <property type="molecule type" value="Genomic_DNA"/>
</dbReference>
<keyword evidence="2" id="KW-0396">Initiation factor</keyword>
<evidence type="ECO:0000313" key="6">
    <source>
        <dbReference type="EMBL" id="VUG19027.1"/>
    </source>
</evidence>
<reference evidence="6 7" key="1">
    <citation type="submission" date="2019-07" db="EMBL/GenBank/DDBJ databases">
        <authorList>
            <person name="Friedrich A."/>
            <person name="Schacherer J."/>
        </authorList>
    </citation>
    <scope>NUCLEOTIDE SEQUENCE [LARGE SCALE GENOMIC DNA]</scope>
</reference>
<protein>
    <submittedName>
        <fullName evidence="6">DEBR0S4_08658g1_1</fullName>
    </submittedName>
</protein>
<keyword evidence="1" id="KW-0963">Cytoplasm</keyword>
<dbReference type="PIRSF" id="PIRSF016281">
    <property type="entry name" value="EIF-3_zeta"/>
    <property type="match status" value="1"/>
</dbReference>